<evidence type="ECO:0000256" key="1">
    <source>
        <dbReference type="ARBA" id="ARBA00000491"/>
    </source>
</evidence>
<protein>
    <recommendedName>
        <fullName evidence="6">3-isopropylmalate dehydratase</fullName>
        <ecNumber evidence="6">4.2.1.33</ecNumber>
    </recommendedName>
</protein>
<evidence type="ECO:0000313" key="18">
    <source>
        <dbReference type="Proteomes" id="UP000731519"/>
    </source>
</evidence>
<dbReference type="NCBIfam" id="NF004016">
    <property type="entry name" value="PRK05478.1"/>
    <property type="match status" value="1"/>
</dbReference>
<evidence type="ECO:0000256" key="5">
    <source>
        <dbReference type="ARBA" id="ARBA00007185"/>
    </source>
</evidence>
<comment type="function">
    <text evidence="3">Catalyzes the isomerization between 2-isopropylmalate and 3-isopropylmalate, via the formation of 2-isopropylmaleate.</text>
</comment>
<evidence type="ECO:0000256" key="4">
    <source>
        <dbReference type="ARBA" id="ARBA00004729"/>
    </source>
</evidence>
<organism evidence="17 18">
    <name type="scientific">Streptomyces fradiae ATCC 10745 = DSM 40063</name>
    <dbReference type="NCBI Taxonomy" id="1319510"/>
    <lineage>
        <taxon>Bacteria</taxon>
        <taxon>Bacillati</taxon>
        <taxon>Actinomycetota</taxon>
        <taxon>Actinomycetes</taxon>
        <taxon>Kitasatosporales</taxon>
        <taxon>Streptomycetaceae</taxon>
        <taxon>Streptomyces</taxon>
    </lineage>
</organism>
<dbReference type="EC" id="4.2.1.33" evidence="6"/>
<keyword evidence="14" id="KW-0100">Branched-chain amino acid biosynthesis</keyword>
<evidence type="ECO:0000256" key="15">
    <source>
        <dbReference type="SAM" id="MobiDB-lite"/>
    </source>
</evidence>
<comment type="similarity">
    <text evidence="5">Belongs to the aconitase/IPM isomerase family.</text>
</comment>
<dbReference type="InterPro" id="IPR001030">
    <property type="entry name" value="Acoase/IPM_deHydtase_lsu_aba"/>
</dbReference>
<evidence type="ECO:0000256" key="13">
    <source>
        <dbReference type="ARBA" id="ARBA00023239"/>
    </source>
</evidence>
<dbReference type="PANTHER" id="PTHR43822">
    <property type="entry name" value="HOMOACONITASE, MITOCHONDRIAL-RELATED"/>
    <property type="match status" value="1"/>
</dbReference>
<feature type="domain" description="Aconitase/3-isopropylmalate dehydratase large subunit alpha/beta/alpha" evidence="16">
    <location>
        <begin position="230"/>
        <end position="678"/>
    </location>
</feature>
<feature type="compositionally biased region" description="Polar residues" evidence="15">
    <location>
        <begin position="642"/>
        <end position="651"/>
    </location>
</feature>
<feature type="region of interest" description="Disordered" evidence="15">
    <location>
        <begin position="76"/>
        <end position="227"/>
    </location>
</feature>
<feature type="region of interest" description="Disordered" evidence="15">
    <location>
        <begin position="1"/>
        <end position="62"/>
    </location>
</feature>
<dbReference type="InterPro" id="IPR015931">
    <property type="entry name" value="Acnase/IPM_dHydase_lsu_aba_1/3"/>
</dbReference>
<keyword evidence="13" id="KW-0456">Lyase</keyword>
<dbReference type="Pfam" id="PF00330">
    <property type="entry name" value="Aconitase"/>
    <property type="match status" value="1"/>
</dbReference>
<sequence length="686" mass="73257">MRPRPGRRAAPRRGGRRRRPARRRSGTARRRRPRPARGTGGRRRGSRRAGTPLRRGRIQSLSTLALRIAGVTRSGRAWQDGRPASSAGGRGGAPPAWRGHPEVEATTTAAGYRPARRPCCDEVPGHPPGPQAYGAAPSTPSGMRPIRLTRPTRQARSGPSGNGAPLPPERPRARTRAPSPAPHRTGTAPPRHRPGTAPPRTGPLRRSPVLPTVRPRPKGPRGMAGTTLAQKVWQSRTVRPGVGDEDLLYIDMHLLHEVNTPQAFDALRAAGRTVRRPDLTVATEDHSTPTISVDRYDPVEGRRMQRTLLRDNCAEFGIPFHRLGGPGQGIYAVIAPELGLVHPGMTIVCCDSHTTTLGAFGALSFGIGTSQVEHVLATQTLPKRRPRDMRVTVTGTLPPGVTAKDMVLALIGRYGTTAGQGHVVEYRGEAIAALSMEARMTLCNMTVEMGSAAGIIAPDETTFAYLRSVLGGSPPAGEEAYWRGFFTDPDAVFDKELALDAGELRPYVSWGTNPGQSIPLDGRVPHPDDFGDPALRTAAERALSYMDLRPGTPMRDVPIDVVFLGSCTNGRIEDLRAAAEVLDGRRVADGVRMVIVPGSMRVRRQAVAEGLDEVFARAGADFRAAAGCSMCVSLGEDRLTPGTRSASSGNRNFEGRQGPGARTHLVSPPVAAATAVAGRLAAPGDL</sequence>
<feature type="compositionally biased region" description="Basic residues" evidence="15">
    <location>
        <begin position="1"/>
        <end position="47"/>
    </location>
</feature>
<dbReference type="Proteomes" id="UP000731519">
    <property type="component" value="Unassembled WGS sequence"/>
</dbReference>
<evidence type="ECO:0000256" key="9">
    <source>
        <dbReference type="ARBA" id="ARBA00022605"/>
    </source>
</evidence>
<dbReference type="CDD" id="cd01583">
    <property type="entry name" value="IPMI"/>
    <property type="match status" value="1"/>
</dbReference>
<keyword evidence="8" id="KW-0004">4Fe-4S</keyword>
<dbReference type="GO" id="GO:0003677">
    <property type="term" value="F:DNA binding"/>
    <property type="evidence" value="ECO:0007669"/>
    <property type="project" value="UniProtKB-KW"/>
</dbReference>
<dbReference type="InterPro" id="IPR033941">
    <property type="entry name" value="IPMI_cat"/>
</dbReference>
<evidence type="ECO:0000256" key="8">
    <source>
        <dbReference type="ARBA" id="ARBA00022485"/>
    </source>
</evidence>
<dbReference type="InterPro" id="IPR018136">
    <property type="entry name" value="Aconitase_4Fe-4S_BS"/>
</dbReference>
<evidence type="ECO:0000259" key="16">
    <source>
        <dbReference type="Pfam" id="PF00330"/>
    </source>
</evidence>
<dbReference type="NCBIfam" id="NF009116">
    <property type="entry name" value="PRK12466.1"/>
    <property type="match status" value="1"/>
</dbReference>
<evidence type="ECO:0000256" key="2">
    <source>
        <dbReference type="ARBA" id="ARBA00001966"/>
    </source>
</evidence>
<comment type="pathway">
    <text evidence="4">Amino-acid biosynthesis; L-leucine biosynthesis; L-leucine from 3-methyl-2-oxobutanoate: step 2/4.</text>
</comment>
<comment type="catalytic activity">
    <reaction evidence="1">
        <text>(2R,3S)-3-isopropylmalate = (2S)-2-isopropylmalate</text>
        <dbReference type="Rhea" id="RHEA:32287"/>
        <dbReference type="ChEBI" id="CHEBI:1178"/>
        <dbReference type="ChEBI" id="CHEBI:35121"/>
        <dbReference type="EC" id="4.2.1.33"/>
    </reaction>
</comment>
<keyword evidence="12" id="KW-0411">Iron-sulfur</keyword>
<accession>A0ABQ6XNX7</accession>
<dbReference type="InterPro" id="IPR036008">
    <property type="entry name" value="Aconitase_4Fe-4S_dom"/>
</dbReference>
<evidence type="ECO:0000313" key="17">
    <source>
        <dbReference type="EMBL" id="KAF0647451.1"/>
    </source>
</evidence>
<keyword evidence="7" id="KW-0432">Leucine biosynthesis</keyword>
<evidence type="ECO:0000256" key="7">
    <source>
        <dbReference type="ARBA" id="ARBA00022430"/>
    </source>
</evidence>
<evidence type="ECO:0000256" key="11">
    <source>
        <dbReference type="ARBA" id="ARBA00023004"/>
    </source>
</evidence>
<dbReference type="PANTHER" id="PTHR43822:SF9">
    <property type="entry name" value="3-ISOPROPYLMALATE DEHYDRATASE"/>
    <property type="match status" value="1"/>
</dbReference>
<name>A0ABQ6XNX7_STRFR</name>
<feature type="compositionally biased region" description="Low complexity" evidence="15">
    <location>
        <begin position="81"/>
        <end position="98"/>
    </location>
</feature>
<dbReference type="EMBL" id="ASYR01000035">
    <property type="protein sequence ID" value="KAF0647451.1"/>
    <property type="molecule type" value="Genomic_DNA"/>
</dbReference>
<feature type="region of interest" description="Disordered" evidence="15">
    <location>
        <begin position="639"/>
        <end position="664"/>
    </location>
</feature>
<comment type="cofactor">
    <cofactor evidence="2">
        <name>[4Fe-4S] cluster</name>
        <dbReference type="ChEBI" id="CHEBI:49883"/>
    </cofactor>
</comment>
<dbReference type="Gene3D" id="3.30.499.10">
    <property type="entry name" value="Aconitase, domain 3"/>
    <property type="match status" value="2"/>
</dbReference>
<evidence type="ECO:0000256" key="3">
    <source>
        <dbReference type="ARBA" id="ARBA00002695"/>
    </source>
</evidence>
<gene>
    <name evidence="17" type="ORF">K701_23150</name>
</gene>
<keyword evidence="17" id="KW-0238">DNA-binding</keyword>
<keyword evidence="10" id="KW-0479">Metal-binding</keyword>
<evidence type="ECO:0000256" key="6">
    <source>
        <dbReference type="ARBA" id="ARBA00011998"/>
    </source>
</evidence>
<dbReference type="InterPro" id="IPR004430">
    <property type="entry name" value="3-IsopropMal_deHydase_lsu"/>
</dbReference>
<evidence type="ECO:0000256" key="10">
    <source>
        <dbReference type="ARBA" id="ARBA00022723"/>
    </source>
</evidence>
<dbReference type="SUPFAM" id="SSF53732">
    <property type="entry name" value="Aconitase iron-sulfur domain"/>
    <property type="match status" value="1"/>
</dbReference>
<dbReference type="PRINTS" id="PR00415">
    <property type="entry name" value="ACONITASE"/>
</dbReference>
<keyword evidence="11" id="KW-0408">Iron</keyword>
<dbReference type="PROSITE" id="PS00450">
    <property type="entry name" value="ACONITASE_1"/>
    <property type="match status" value="1"/>
</dbReference>
<dbReference type="InterPro" id="IPR050067">
    <property type="entry name" value="IPM_dehydratase_rel_enz"/>
</dbReference>
<evidence type="ECO:0000256" key="12">
    <source>
        <dbReference type="ARBA" id="ARBA00023014"/>
    </source>
</evidence>
<reference evidence="17 18" key="1">
    <citation type="submission" date="2013-05" db="EMBL/GenBank/DDBJ databases">
        <title>Genome Sequence of Streptomyces fradiae.</title>
        <authorList>
            <person name="Kirby R."/>
        </authorList>
    </citation>
    <scope>NUCLEOTIDE SEQUENCE [LARGE SCALE GENOMIC DNA]</scope>
    <source>
        <strain evidence="17 18">ATCC 10745</strain>
    </source>
</reference>
<comment type="caution">
    <text evidence="17">The sequence shown here is derived from an EMBL/GenBank/DDBJ whole genome shotgun (WGS) entry which is preliminary data.</text>
</comment>
<proteinExistence type="inferred from homology"/>
<evidence type="ECO:0000256" key="14">
    <source>
        <dbReference type="ARBA" id="ARBA00023304"/>
    </source>
</evidence>
<keyword evidence="18" id="KW-1185">Reference proteome</keyword>
<keyword evidence="9" id="KW-0028">Amino-acid biosynthesis</keyword>
<dbReference type="NCBIfam" id="TIGR00170">
    <property type="entry name" value="leuC"/>
    <property type="match status" value="1"/>
</dbReference>